<evidence type="ECO:0000313" key="8">
    <source>
        <dbReference type="Proteomes" id="UP000179005"/>
    </source>
</evidence>
<keyword evidence="4" id="KW-1015">Disulfide bond</keyword>
<keyword evidence="2" id="KW-0274">FAD</keyword>
<gene>
    <name evidence="7" type="ORF">A2797_02535</name>
</gene>
<proteinExistence type="predicted"/>
<dbReference type="InterPro" id="IPR008255">
    <property type="entry name" value="Pyr_nucl-diS_OxRdtase_2_AS"/>
</dbReference>
<dbReference type="PRINTS" id="PR00368">
    <property type="entry name" value="FADPNR"/>
</dbReference>
<protein>
    <recommendedName>
        <fullName evidence="6">FAD/NAD(P)-binding domain-containing protein</fullName>
    </recommendedName>
</protein>
<feature type="domain" description="FAD/NAD(P)-binding" evidence="6">
    <location>
        <begin position="11"/>
        <end position="292"/>
    </location>
</feature>
<dbReference type="Pfam" id="PF07992">
    <property type="entry name" value="Pyr_redox_2"/>
    <property type="match status" value="1"/>
</dbReference>
<evidence type="ECO:0000256" key="3">
    <source>
        <dbReference type="ARBA" id="ARBA00023002"/>
    </source>
</evidence>
<dbReference type="InterPro" id="IPR050097">
    <property type="entry name" value="Ferredoxin-NADP_redctase_2"/>
</dbReference>
<evidence type="ECO:0000256" key="1">
    <source>
        <dbReference type="ARBA" id="ARBA00022630"/>
    </source>
</evidence>
<name>A0A1F4VBK2_UNCKA</name>
<evidence type="ECO:0000313" key="7">
    <source>
        <dbReference type="EMBL" id="OGC54093.1"/>
    </source>
</evidence>
<dbReference type="STRING" id="1802619.A2797_02535"/>
<dbReference type="EMBL" id="MEVC01000024">
    <property type="protein sequence ID" value="OGC54093.1"/>
    <property type="molecule type" value="Genomic_DNA"/>
</dbReference>
<evidence type="ECO:0000256" key="4">
    <source>
        <dbReference type="ARBA" id="ARBA00023157"/>
    </source>
</evidence>
<sequence length="326" mass="35042">MVKEVISGPIYDCIVLGAGAAGMTASIYLSRYKLDHIIFGEIPGGQFVDATIVENYPGFISITGPDLVQAFREHVESYGTKIQQERIGEIIRDGEIFLAKDGRGETYKARSILLALGARHRTLNVPGEDKFLSKGVSYCSTCDAPLFKGKDVAVIGGGDSAVTAAIHIASYASKVYIIHRRGEYRAAPHEVEKMRSLPNVSEVLNNTIAEIQGKDFVEKILLSSPVTQLPSHPVTLPVQGVFVEIGLIPASSLANVLGVEQTEDGYIKVNPRMETNVTGVFGAGDLTLMPGAIPFRQIVNSAGEGAVAAASIYEFLRKQPPVPDWG</sequence>
<keyword evidence="1" id="KW-0285">Flavoprotein</keyword>
<organism evidence="7 8">
    <name type="scientific">candidate division WWE3 bacterium RIFCSPHIGHO2_01_FULL_48_15</name>
    <dbReference type="NCBI Taxonomy" id="1802619"/>
    <lineage>
        <taxon>Bacteria</taxon>
        <taxon>Katanobacteria</taxon>
    </lineage>
</organism>
<keyword evidence="5" id="KW-0676">Redox-active center</keyword>
<evidence type="ECO:0000256" key="5">
    <source>
        <dbReference type="ARBA" id="ARBA00023284"/>
    </source>
</evidence>
<dbReference type="PRINTS" id="PR00469">
    <property type="entry name" value="PNDRDTASEII"/>
</dbReference>
<dbReference type="Proteomes" id="UP000179005">
    <property type="component" value="Unassembled WGS sequence"/>
</dbReference>
<comment type="caution">
    <text evidence="7">The sequence shown here is derived from an EMBL/GenBank/DDBJ whole genome shotgun (WGS) entry which is preliminary data.</text>
</comment>
<dbReference type="AlphaFoldDB" id="A0A1F4VBK2"/>
<dbReference type="PANTHER" id="PTHR48105">
    <property type="entry name" value="THIOREDOXIN REDUCTASE 1-RELATED-RELATED"/>
    <property type="match status" value="1"/>
</dbReference>
<dbReference type="GO" id="GO:0016668">
    <property type="term" value="F:oxidoreductase activity, acting on a sulfur group of donors, NAD(P) as acceptor"/>
    <property type="evidence" value="ECO:0007669"/>
    <property type="project" value="UniProtKB-ARBA"/>
</dbReference>
<evidence type="ECO:0000259" key="6">
    <source>
        <dbReference type="Pfam" id="PF07992"/>
    </source>
</evidence>
<dbReference type="InterPro" id="IPR036188">
    <property type="entry name" value="FAD/NAD-bd_sf"/>
</dbReference>
<dbReference type="Gene3D" id="3.50.50.60">
    <property type="entry name" value="FAD/NAD(P)-binding domain"/>
    <property type="match status" value="2"/>
</dbReference>
<evidence type="ECO:0000256" key="2">
    <source>
        <dbReference type="ARBA" id="ARBA00022827"/>
    </source>
</evidence>
<accession>A0A1F4VBK2</accession>
<keyword evidence="3" id="KW-0560">Oxidoreductase</keyword>
<dbReference type="InterPro" id="IPR023753">
    <property type="entry name" value="FAD/NAD-binding_dom"/>
</dbReference>
<dbReference type="PROSITE" id="PS00573">
    <property type="entry name" value="PYRIDINE_REDOX_2"/>
    <property type="match status" value="1"/>
</dbReference>
<dbReference type="SUPFAM" id="SSF51905">
    <property type="entry name" value="FAD/NAD(P)-binding domain"/>
    <property type="match status" value="1"/>
</dbReference>
<reference evidence="7 8" key="1">
    <citation type="journal article" date="2016" name="Nat. Commun.">
        <title>Thousands of microbial genomes shed light on interconnected biogeochemical processes in an aquifer system.</title>
        <authorList>
            <person name="Anantharaman K."/>
            <person name="Brown C.T."/>
            <person name="Hug L.A."/>
            <person name="Sharon I."/>
            <person name="Castelle C.J."/>
            <person name="Probst A.J."/>
            <person name="Thomas B.C."/>
            <person name="Singh A."/>
            <person name="Wilkins M.J."/>
            <person name="Karaoz U."/>
            <person name="Brodie E.L."/>
            <person name="Williams K.H."/>
            <person name="Hubbard S.S."/>
            <person name="Banfield J.F."/>
        </authorList>
    </citation>
    <scope>NUCLEOTIDE SEQUENCE [LARGE SCALE GENOMIC DNA]</scope>
</reference>